<dbReference type="Pfam" id="PF22931">
    <property type="entry name" value="SAM_TNK"/>
    <property type="match status" value="1"/>
</dbReference>
<keyword evidence="14" id="KW-1185">Reference proteome</keyword>
<evidence type="ECO:0000256" key="3">
    <source>
        <dbReference type="ARBA" id="ARBA00022679"/>
    </source>
</evidence>
<evidence type="ECO:0000259" key="12">
    <source>
        <dbReference type="PROSITE" id="PS50108"/>
    </source>
</evidence>
<feature type="region of interest" description="Disordered" evidence="9">
    <location>
        <begin position="761"/>
        <end position="874"/>
    </location>
</feature>
<evidence type="ECO:0000256" key="6">
    <source>
        <dbReference type="ARBA" id="ARBA00022840"/>
    </source>
</evidence>
<dbReference type="InterPro" id="IPR036936">
    <property type="entry name" value="CRIB_dom_sf"/>
</dbReference>
<dbReference type="InterPro" id="IPR000095">
    <property type="entry name" value="CRIB_dom"/>
</dbReference>
<dbReference type="CDD" id="cd09487">
    <property type="entry name" value="SAM_superfamily"/>
    <property type="match status" value="1"/>
</dbReference>
<dbReference type="SMART" id="SM00220">
    <property type="entry name" value="S_TKc"/>
    <property type="match status" value="1"/>
</dbReference>
<dbReference type="Gene3D" id="3.90.810.10">
    <property type="entry name" value="CRIB domain"/>
    <property type="match status" value="1"/>
</dbReference>
<dbReference type="PROSITE" id="PS50011">
    <property type="entry name" value="PROTEIN_KINASE_DOM"/>
    <property type="match status" value="1"/>
</dbReference>
<proteinExistence type="predicted"/>
<feature type="compositionally biased region" description="Basic and acidic residues" evidence="9">
    <location>
        <begin position="458"/>
        <end position="469"/>
    </location>
</feature>
<feature type="compositionally biased region" description="Polar residues" evidence="9">
    <location>
        <begin position="436"/>
        <end position="452"/>
    </location>
</feature>
<accession>A0A7I8VGP4</accession>
<feature type="region of interest" description="Disordered" evidence="9">
    <location>
        <begin position="682"/>
        <end position="713"/>
    </location>
</feature>
<dbReference type="Pfam" id="PF07714">
    <property type="entry name" value="PK_Tyr_Ser-Thr"/>
    <property type="match status" value="1"/>
</dbReference>
<feature type="compositionally biased region" description="Basic and acidic residues" evidence="9">
    <location>
        <begin position="850"/>
        <end position="874"/>
    </location>
</feature>
<dbReference type="Gene3D" id="1.10.510.10">
    <property type="entry name" value="Transferase(Phosphotransferase) domain 1"/>
    <property type="match status" value="1"/>
</dbReference>
<feature type="domain" description="Protein kinase" evidence="11">
    <location>
        <begin position="102"/>
        <end position="362"/>
    </location>
</feature>
<keyword evidence="4" id="KW-0547">Nucleotide-binding</keyword>
<dbReference type="InterPro" id="IPR050198">
    <property type="entry name" value="Non-receptor_tyrosine_kinases"/>
</dbReference>
<dbReference type="CDD" id="cd00174">
    <property type="entry name" value="SH3"/>
    <property type="match status" value="1"/>
</dbReference>
<keyword evidence="5" id="KW-0418">Kinase</keyword>
<gene>
    <name evidence="13" type="ORF">DGYR_LOCUS4216</name>
</gene>
<sequence length="920" mass="104455">MTSPDISKDLYTFLSHLGLVRYYGSFETQDVHDLKRITDEELLNMGMTQVDIKKLRKFYRQEFSKIGKVKRIMKTRSNASDIKSPPLPRASVTQHLIPYSSLTLGGRLGSGSTGWVQEGVWSIEGGGKIPVALKTLRGKVSPEDAMKEVAFMHQIDHKRIIKMYGVVLNSPDGVMTVSELATMGSLNSCLVNKELRFTFHLLRLCDIAVQICDAMVYLENKQIVHKNLNTHNIVVFSPDKIKVCDFGSRALGHKEISKEDTDVSLRLPIGWQAPECLRSMKFTSASDVWAFGVTLWEMFSYGDQPWPGFTRQQVIDELDGGKRLPCSELCTKEYYALILQCWEEDTFKRSTFSNLFQWLPQLKPEQVQAISDFSNTIVPKGYLPYRKRDIITVIEKRPNIGAEEGLWRGVSNSGVCGLFNHKETIPIDSITREASGRTNVAQRSSSFLSQVTKMGRKSNQDVKKNNDKKSARKPITKDMINSPTDMQHKAHVGYDGSKFGNVEDYDNNLLEEKNYGSDPPAQTVLETMPLEEAQRKHGIKLEPGEPDLTLDFGDSLFDDVMKTIDLLQSPSISTEKVNSDQSEEQQDTIYNEEEYNTIKIDSEREESEYELSTPSYTIEESISNTNLNFETTNDTDEISETPPDVSEIFDKFAPKPTDIIYETQPNKEKERDYENCRLADQAFSWNDGQERRRSEISRPPPSPVQSSNSVKNTAAHILARPIDIEKKDDIYETYTMNPISTNSNFNDSGYYGKNYKRISNHSDTTVSDQSSSPTSFTEKSTIPQPSLSTFKPTPVPTSKSAPSAEIEDLSEDELNSRPGSQVSPIESPKIEPKLPPFNPRIDEPDFVSNRMEKWRRDRERKRFESFETNSEERKNEYKAPLADFYKPEVPSTRSNLRNPIIPGHGLAKLRSLSLQYSESQ</sequence>
<dbReference type="AlphaFoldDB" id="A0A7I8VGP4"/>
<keyword evidence="6" id="KW-0067">ATP-binding</keyword>
<dbReference type="OrthoDB" id="4062651at2759"/>
<dbReference type="Gene3D" id="3.30.200.20">
    <property type="entry name" value="Phosphorylase Kinase, domain 1"/>
    <property type="match status" value="1"/>
</dbReference>
<feature type="domain" description="CRIB" evidence="12">
    <location>
        <begin position="480"/>
        <end position="493"/>
    </location>
</feature>
<dbReference type="SUPFAM" id="SSF56112">
    <property type="entry name" value="Protein kinase-like (PK-like)"/>
    <property type="match status" value="1"/>
</dbReference>
<dbReference type="PROSITE" id="PS50108">
    <property type="entry name" value="CRIB"/>
    <property type="match status" value="1"/>
</dbReference>
<dbReference type="InterPro" id="IPR013761">
    <property type="entry name" value="SAM/pointed_sf"/>
</dbReference>
<dbReference type="PRINTS" id="PR00109">
    <property type="entry name" value="TYRKINASE"/>
</dbReference>
<evidence type="ECO:0000256" key="4">
    <source>
        <dbReference type="ARBA" id="ARBA00022741"/>
    </source>
</evidence>
<evidence type="ECO:0000256" key="8">
    <source>
        <dbReference type="PROSITE-ProRule" id="PRU00192"/>
    </source>
</evidence>
<dbReference type="InterPro" id="IPR001245">
    <property type="entry name" value="Ser-Thr/Tyr_kinase_cat_dom"/>
</dbReference>
<dbReference type="GO" id="GO:0004715">
    <property type="term" value="F:non-membrane spanning protein tyrosine kinase activity"/>
    <property type="evidence" value="ECO:0007669"/>
    <property type="project" value="UniProtKB-EC"/>
</dbReference>
<evidence type="ECO:0000313" key="14">
    <source>
        <dbReference type="Proteomes" id="UP000549394"/>
    </source>
</evidence>
<name>A0A7I8VGP4_9ANNE</name>
<evidence type="ECO:0000259" key="11">
    <source>
        <dbReference type="PROSITE" id="PS50011"/>
    </source>
</evidence>
<evidence type="ECO:0000256" key="2">
    <source>
        <dbReference type="ARBA" id="ARBA00022443"/>
    </source>
</evidence>
<dbReference type="EMBL" id="CAJFCJ010000006">
    <property type="protein sequence ID" value="CAD5115475.1"/>
    <property type="molecule type" value="Genomic_DNA"/>
</dbReference>
<dbReference type="PROSITE" id="PS50002">
    <property type="entry name" value="SH3"/>
    <property type="match status" value="1"/>
</dbReference>
<dbReference type="SUPFAM" id="SSF47769">
    <property type="entry name" value="SAM/Pointed domain"/>
    <property type="match status" value="1"/>
</dbReference>
<dbReference type="Proteomes" id="UP000549394">
    <property type="component" value="Unassembled WGS sequence"/>
</dbReference>
<comment type="caution">
    <text evidence="13">The sequence shown here is derived from an EMBL/GenBank/DDBJ whole genome shotgun (WGS) entry which is preliminary data.</text>
</comment>
<evidence type="ECO:0000313" key="13">
    <source>
        <dbReference type="EMBL" id="CAD5115475.1"/>
    </source>
</evidence>
<evidence type="ECO:0000259" key="10">
    <source>
        <dbReference type="PROSITE" id="PS50002"/>
    </source>
</evidence>
<keyword evidence="7" id="KW-0829">Tyrosine-protein kinase</keyword>
<protein>
    <recommendedName>
        <fullName evidence="1">non-specific protein-tyrosine kinase</fullName>
        <ecNumber evidence="1">2.7.10.2</ecNumber>
    </recommendedName>
</protein>
<feature type="region of interest" description="Disordered" evidence="9">
    <location>
        <begin position="435"/>
        <end position="473"/>
    </location>
</feature>
<organism evidence="13 14">
    <name type="scientific">Dimorphilus gyrociliatus</name>
    <dbReference type="NCBI Taxonomy" id="2664684"/>
    <lineage>
        <taxon>Eukaryota</taxon>
        <taxon>Metazoa</taxon>
        <taxon>Spiralia</taxon>
        <taxon>Lophotrochozoa</taxon>
        <taxon>Annelida</taxon>
        <taxon>Polychaeta</taxon>
        <taxon>Polychaeta incertae sedis</taxon>
        <taxon>Dinophilidae</taxon>
        <taxon>Dimorphilus</taxon>
    </lineage>
</organism>
<feature type="domain" description="SH3" evidence="10">
    <location>
        <begin position="362"/>
        <end position="429"/>
    </location>
</feature>
<reference evidence="13 14" key="1">
    <citation type="submission" date="2020-08" db="EMBL/GenBank/DDBJ databases">
        <authorList>
            <person name="Hejnol A."/>
        </authorList>
    </citation>
    <scope>NUCLEOTIDE SEQUENCE [LARGE SCALE GENOMIC DNA]</scope>
</reference>
<dbReference type="Gene3D" id="1.10.150.50">
    <property type="entry name" value="Transcription Factor, Ets-1"/>
    <property type="match status" value="1"/>
</dbReference>
<evidence type="ECO:0000256" key="7">
    <source>
        <dbReference type="ARBA" id="ARBA00023137"/>
    </source>
</evidence>
<keyword evidence="3" id="KW-0808">Transferase</keyword>
<dbReference type="InterPro" id="IPR001452">
    <property type="entry name" value="SH3_domain"/>
</dbReference>
<evidence type="ECO:0000256" key="1">
    <source>
        <dbReference type="ARBA" id="ARBA00011903"/>
    </source>
</evidence>
<keyword evidence="2 8" id="KW-0728">SH3 domain</keyword>
<dbReference type="GO" id="GO:0005524">
    <property type="term" value="F:ATP binding"/>
    <property type="evidence" value="ECO:0007669"/>
    <property type="project" value="UniProtKB-KW"/>
</dbReference>
<dbReference type="PANTHER" id="PTHR24418">
    <property type="entry name" value="TYROSINE-PROTEIN KINASE"/>
    <property type="match status" value="1"/>
</dbReference>
<dbReference type="InterPro" id="IPR000719">
    <property type="entry name" value="Prot_kinase_dom"/>
</dbReference>
<evidence type="ECO:0000256" key="5">
    <source>
        <dbReference type="ARBA" id="ARBA00022777"/>
    </source>
</evidence>
<dbReference type="InterPro" id="IPR011009">
    <property type="entry name" value="Kinase-like_dom_sf"/>
</dbReference>
<evidence type="ECO:0000256" key="9">
    <source>
        <dbReference type="SAM" id="MobiDB-lite"/>
    </source>
</evidence>
<dbReference type="InterPro" id="IPR055175">
    <property type="entry name" value="ACK/TNK-like_SAM"/>
</dbReference>
<dbReference type="EC" id="2.7.10.2" evidence="1"/>
<feature type="compositionally biased region" description="Polar residues" evidence="9">
    <location>
        <begin position="761"/>
        <end position="801"/>
    </location>
</feature>